<dbReference type="InterPro" id="IPR011603">
    <property type="entry name" value="2oxoglutarate_DH_E1"/>
</dbReference>
<dbReference type="Gene3D" id="3.40.50.970">
    <property type="match status" value="1"/>
</dbReference>
<evidence type="ECO:0000256" key="3">
    <source>
        <dbReference type="ARBA" id="ARBA00004123"/>
    </source>
</evidence>
<dbReference type="GO" id="GO:0006099">
    <property type="term" value="P:tricarboxylic acid cycle"/>
    <property type="evidence" value="ECO:0007669"/>
    <property type="project" value="TreeGrafter"/>
</dbReference>
<comment type="similarity">
    <text evidence="5">Belongs to the alpha-ketoglutarate dehydrogenase family.</text>
</comment>
<evidence type="ECO:0000256" key="14">
    <source>
        <dbReference type="ARBA" id="ARBA00023052"/>
    </source>
</evidence>
<dbReference type="PANTHER" id="PTHR23152:SF4">
    <property type="entry name" value="2-OXOADIPATE DEHYDROGENASE COMPLEX COMPONENT E1"/>
    <property type="match status" value="1"/>
</dbReference>
<evidence type="ECO:0000256" key="22">
    <source>
        <dbReference type="ARBA" id="ARBA00042799"/>
    </source>
</evidence>
<evidence type="ECO:0000256" key="19">
    <source>
        <dbReference type="ARBA" id="ARBA00037426"/>
    </source>
</evidence>
<dbReference type="Gene3D" id="3.40.50.11610">
    <property type="entry name" value="Multifunctional 2-oxoglutarate metabolism enzyme, C-terminal domain"/>
    <property type="match status" value="1"/>
</dbReference>
<evidence type="ECO:0000313" key="27">
    <source>
        <dbReference type="Proteomes" id="UP000271974"/>
    </source>
</evidence>
<evidence type="ECO:0000256" key="9">
    <source>
        <dbReference type="ARBA" id="ARBA00022837"/>
    </source>
</evidence>
<dbReference type="AlphaFoldDB" id="A0A433TBW0"/>
<evidence type="ECO:0000256" key="24">
    <source>
        <dbReference type="ARBA" id="ARBA00051042"/>
    </source>
</evidence>
<keyword evidence="9" id="KW-0106">Calcium</keyword>
<evidence type="ECO:0000256" key="16">
    <source>
        <dbReference type="ARBA" id="ARBA00023152"/>
    </source>
</evidence>
<dbReference type="FunFam" id="3.40.50.12470:FF:000007">
    <property type="entry name" value="2-oxoglutarate dehydrogenase e1 mitochondrial"/>
    <property type="match status" value="1"/>
</dbReference>
<evidence type="ECO:0000256" key="23">
    <source>
        <dbReference type="ARBA" id="ARBA00042984"/>
    </source>
</evidence>
<dbReference type="CDD" id="cd02016">
    <property type="entry name" value="TPP_E1_OGDC_like"/>
    <property type="match status" value="1"/>
</dbReference>
<sequence>MLRIRDLLLRCPRGLSFANEQISATYAAHCSRSYASNGGSHSHSTGAVGRRQYATLSAAESFMNGSSSAYIEDMFEAWQKDPNSVHKSWDAFFRETGKGAPPGRAYVAPPTLRPSSGVPAAYPAHAVEQGAPVDEKTIEDHLSVQSIIRAYQVRGHNISQLDPLGICSADLTSDTPPELFTSTYKLSMGARPCSHFQFVASCLTHQDLDRVFRLPNTTYIGGGESVLPLREIIRRLQHVYCRSIGVEFMFINNLQQADWIRRKFETPGIMQFGPEERRMLMARLIRSTRFEEFLARKWSSEKRFGLEGCEVLIPAMKTIIDSSSATGVDSFIIGMPHRGRLNVLANVCRKPLEKIICQFDSKLEAADEGSGDVKYHLGMSHERVNRVTNKYIKIAVVANPSHLEAVDTVVQGKARAEMFYRGDTDGKKVMPMLIHGDAAFSGQGIVYECLHLSDLPAFTTHGTVHIVVNNQIGFTTDPRSSRSSPYCTDVARVVNAPIFHVNADDPEAVIYVCKVASEWRETFGKDVVIDLASSFSTFKIVCYRRFGHNEIDEPMFTQPLMYKKIAKQPTVLAKYAESLINDAVVTQQEYEEEIAKYDKICEESYSLAKKETAVSNIDWLDSPWSGFFEGRNPMEMPATGVHEETLQHIGKMFSTPPEDFVIHGGLKRVLKARAKMVEERQADWALGEAFAFGSLLKEGIHVRLSGQDVERGTFRCLHLLLSTYSVGSLVWVQVVQRHHRLLVDVLVMQDVVPVAAQRERGFSITNPNALVIWEAQFGDFANTAQCIIDQFISSGQAKWVRQSGLVMLLPHGFEGMGPEHSSARLERFLQMSNDDPDYFPVEGPNFEMQQLHDTNWFVCNFTTPANFFHAMRRQIALSFRKPLIVMTPKSLLRLPEARSSFDDMVEGSRFQRLIPSTCEEPLNVKKIVFCSGRVYYELVKERSQKQLNGEIALTRIEQLTPFPFDLVKAEIQRFPNARLCWAQEEHKNAGAWSYVEPRLRTVCRKLGKPKKIEYAGRFSSAAAATGNKQMHLMELSQLHNAAMDISPRPEGAY</sequence>
<evidence type="ECO:0000256" key="11">
    <source>
        <dbReference type="ARBA" id="ARBA00022843"/>
    </source>
</evidence>
<dbReference type="FunFam" id="3.40.50.970:FF:000002">
    <property type="entry name" value="2-oxoglutarate dehydrogenase, E1 component"/>
    <property type="match status" value="1"/>
</dbReference>
<gene>
    <name evidence="26" type="ORF">EGW08_013257</name>
</gene>
<reference evidence="26 27" key="1">
    <citation type="submission" date="2019-01" db="EMBL/GenBank/DDBJ databases">
        <title>A draft genome assembly of the solar-powered sea slug Elysia chlorotica.</title>
        <authorList>
            <person name="Cai H."/>
            <person name="Li Q."/>
            <person name="Fang X."/>
            <person name="Li J."/>
            <person name="Curtis N.E."/>
            <person name="Altenburger A."/>
            <person name="Shibata T."/>
            <person name="Feng M."/>
            <person name="Maeda T."/>
            <person name="Schwartz J.A."/>
            <person name="Shigenobu S."/>
            <person name="Lundholm N."/>
            <person name="Nishiyama T."/>
            <person name="Yang H."/>
            <person name="Hasebe M."/>
            <person name="Li S."/>
            <person name="Pierce S.K."/>
            <person name="Wang J."/>
        </authorList>
    </citation>
    <scope>NUCLEOTIDE SEQUENCE [LARGE SCALE GENOMIC DNA]</scope>
    <source>
        <strain evidence="26">EC2010</strain>
        <tissue evidence="26">Whole organism of an adult</tissue>
    </source>
</reference>
<evidence type="ECO:0000256" key="18">
    <source>
        <dbReference type="ARBA" id="ARBA00030680"/>
    </source>
</evidence>
<dbReference type="NCBIfam" id="NF008907">
    <property type="entry name" value="PRK12270.1"/>
    <property type="match status" value="1"/>
</dbReference>
<evidence type="ECO:0000256" key="20">
    <source>
        <dbReference type="ARBA" id="ARBA00040267"/>
    </source>
</evidence>
<organism evidence="26 27">
    <name type="scientific">Elysia chlorotica</name>
    <name type="common">Eastern emerald elysia</name>
    <name type="synonym">Sea slug</name>
    <dbReference type="NCBI Taxonomy" id="188477"/>
    <lineage>
        <taxon>Eukaryota</taxon>
        <taxon>Metazoa</taxon>
        <taxon>Spiralia</taxon>
        <taxon>Lophotrochozoa</taxon>
        <taxon>Mollusca</taxon>
        <taxon>Gastropoda</taxon>
        <taxon>Heterobranchia</taxon>
        <taxon>Euthyneura</taxon>
        <taxon>Panpulmonata</taxon>
        <taxon>Sacoglossa</taxon>
        <taxon>Placobranchoidea</taxon>
        <taxon>Plakobranchidae</taxon>
        <taxon>Elysia</taxon>
    </lineage>
</organism>
<keyword evidence="13" id="KW-0560">Oxidoreductase</keyword>
<dbReference type="EC" id="1.2.4.2" evidence="6"/>
<dbReference type="GO" id="GO:0030976">
    <property type="term" value="F:thiamine pyrophosphate binding"/>
    <property type="evidence" value="ECO:0007669"/>
    <property type="project" value="InterPro"/>
</dbReference>
<dbReference type="SMART" id="SM00861">
    <property type="entry name" value="Transket_pyr"/>
    <property type="match status" value="1"/>
</dbReference>
<dbReference type="GO" id="GO:0045252">
    <property type="term" value="C:oxoglutarate dehydrogenase complex"/>
    <property type="evidence" value="ECO:0007669"/>
    <property type="project" value="TreeGrafter"/>
</dbReference>
<comment type="cofactor">
    <cofactor evidence="1">
        <name>Mg(2+)</name>
        <dbReference type="ChEBI" id="CHEBI:18420"/>
    </cofactor>
</comment>
<dbReference type="STRING" id="188477.A0A433TBW0"/>
<keyword evidence="11" id="KW-0832">Ubl conjugation</keyword>
<keyword evidence="14" id="KW-0786">Thiamine pyrophosphate</keyword>
<dbReference type="NCBIfam" id="TIGR00239">
    <property type="entry name" value="2oxo_dh_E1"/>
    <property type="match status" value="1"/>
</dbReference>
<dbReference type="InterPro" id="IPR001017">
    <property type="entry name" value="DH_E1"/>
</dbReference>
<dbReference type="Pfam" id="PF00676">
    <property type="entry name" value="E1_dh"/>
    <property type="match status" value="1"/>
</dbReference>
<keyword evidence="16" id="KW-0324">Glycolysis</keyword>
<evidence type="ECO:0000256" key="13">
    <source>
        <dbReference type="ARBA" id="ARBA00023002"/>
    </source>
</evidence>
<evidence type="ECO:0000259" key="25">
    <source>
        <dbReference type="SMART" id="SM00861"/>
    </source>
</evidence>
<dbReference type="InterPro" id="IPR029061">
    <property type="entry name" value="THDP-binding"/>
</dbReference>
<accession>A0A433TBW0</accession>
<dbReference type="InterPro" id="IPR005475">
    <property type="entry name" value="Transketolase-like_Pyr-bd"/>
</dbReference>
<dbReference type="OrthoDB" id="413077at2759"/>
<dbReference type="GO" id="GO:0006096">
    <property type="term" value="P:glycolytic process"/>
    <property type="evidence" value="ECO:0007669"/>
    <property type="project" value="UniProtKB-KW"/>
</dbReference>
<comment type="subcellular location">
    <subcellularLocation>
        <location evidence="4">Mitochondrion</location>
    </subcellularLocation>
    <subcellularLocation>
        <location evidence="3">Nucleus</location>
    </subcellularLocation>
</comment>
<dbReference type="InterPro" id="IPR031717">
    <property type="entry name" value="ODO-1/KGD_C"/>
</dbReference>
<keyword evidence="8" id="KW-0479">Metal-binding</keyword>
<dbReference type="PANTHER" id="PTHR23152">
    <property type="entry name" value="2-OXOGLUTARATE DEHYDROGENASE"/>
    <property type="match status" value="1"/>
</dbReference>
<dbReference type="GO" id="GO:0005634">
    <property type="term" value="C:nucleus"/>
    <property type="evidence" value="ECO:0007669"/>
    <property type="project" value="UniProtKB-SubCell"/>
</dbReference>
<evidence type="ECO:0000256" key="10">
    <source>
        <dbReference type="ARBA" id="ARBA00022842"/>
    </source>
</evidence>
<dbReference type="Gene3D" id="3.40.50.12470">
    <property type="match status" value="1"/>
</dbReference>
<evidence type="ECO:0000313" key="26">
    <source>
        <dbReference type="EMBL" id="RUS79000.1"/>
    </source>
</evidence>
<dbReference type="Pfam" id="PF02779">
    <property type="entry name" value="Transket_pyr"/>
    <property type="match status" value="1"/>
</dbReference>
<keyword evidence="27" id="KW-1185">Reference proteome</keyword>
<dbReference type="InterPro" id="IPR032106">
    <property type="entry name" value="2-oxogl_dehyd_N"/>
</dbReference>
<dbReference type="Gene3D" id="1.10.287.1150">
    <property type="entry name" value="TPP helical domain"/>
    <property type="match status" value="1"/>
</dbReference>
<evidence type="ECO:0000256" key="12">
    <source>
        <dbReference type="ARBA" id="ARBA00022946"/>
    </source>
</evidence>
<comment type="catalytic activity">
    <reaction evidence="24">
        <text>N(6)-[(R)-lipoyl]-L-lysyl-[protein] + 2-oxoglutarate + H(+) = N(6)-[(R)-S(8)-succinyldihydrolipoyl]-L-lysyl-[protein] + CO2</text>
        <dbReference type="Rhea" id="RHEA:12188"/>
        <dbReference type="Rhea" id="RHEA-COMP:10474"/>
        <dbReference type="Rhea" id="RHEA-COMP:20092"/>
        <dbReference type="ChEBI" id="CHEBI:15378"/>
        <dbReference type="ChEBI" id="CHEBI:16526"/>
        <dbReference type="ChEBI" id="CHEBI:16810"/>
        <dbReference type="ChEBI" id="CHEBI:83099"/>
        <dbReference type="ChEBI" id="CHEBI:83120"/>
        <dbReference type="EC" id="1.2.4.2"/>
    </reaction>
    <physiologicalReaction direction="left-to-right" evidence="24">
        <dbReference type="Rhea" id="RHEA:12189"/>
    </physiologicalReaction>
</comment>
<keyword evidence="12" id="KW-0809">Transit peptide</keyword>
<evidence type="ECO:0000256" key="6">
    <source>
        <dbReference type="ARBA" id="ARBA00012280"/>
    </source>
</evidence>
<evidence type="ECO:0000256" key="5">
    <source>
        <dbReference type="ARBA" id="ARBA00006936"/>
    </source>
</evidence>
<dbReference type="GO" id="GO:0004591">
    <property type="term" value="F:oxoglutarate dehydrogenase (succinyl-transferring) activity"/>
    <property type="evidence" value="ECO:0007669"/>
    <property type="project" value="UniProtKB-EC"/>
</dbReference>
<comment type="cofactor">
    <cofactor evidence="2">
        <name>thiamine diphosphate</name>
        <dbReference type="ChEBI" id="CHEBI:58937"/>
    </cofactor>
</comment>
<dbReference type="Proteomes" id="UP000271974">
    <property type="component" value="Unassembled WGS sequence"/>
</dbReference>
<dbReference type="FunFam" id="1.10.287.1150:FF:000001">
    <property type="entry name" value="2-oxoglutarate dehydrogenase, mitochondrial isoform X1"/>
    <property type="match status" value="1"/>
</dbReference>
<dbReference type="SUPFAM" id="SSF52518">
    <property type="entry name" value="Thiamin diphosphate-binding fold (THDP-binding)"/>
    <property type="match status" value="2"/>
</dbReference>
<protein>
    <recommendedName>
        <fullName evidence="23">2-oxoglutarate dehydrogenase complex component E1</fullName>
        <ecNumber evidence="6">1.2.4.2</ecNumber>
    </recommendedName>
    <alternativeName>
        <fullName evidence="23">2-oxoglutarate dehydrogenase complex component E1</fullName>
    </alternativeName>
    <alternativeName>
        <fullName evidence="20 21">2-oxoglutarate dehydrogenase, mitochondrial</fullName>
    </alternativeName>
    <alternativeName>
        <fullName evidence="18">Alpha-ketoglutarate dehydrogenase</fullName>
    </alternativeName>
    <alternativeName>
        <fullName evidence="22">Thiamine diphosphate (ThDP)-dependent 2-oxoglutarate dehydrogenase</fullName>
    </alternativeName>
</protein>
<dbReference type="Pfam" id="PF16078">
    <property type="entry name" value="2-oxogl_dehyd_N"/>
    <property type="match status" value="1"/>
</dbReference>
<dbReference type="EMBL" id="RQTK01000478">
    <property type="protein sequence ID" value="RUS79000.1"/>
    <property type="molecule type" value="Genomic_DNA"/>
</dbReference>
<proteinExistence type="inferred from homology"/>
<dbReference type="GO" id="GO:0005739">
    <property type="term" value="C:mitochondrion"/>
    <property type="evidence" value="ECO:0007669"/>
    <property type="project" value="UniProtKB-SubCell"/>
</dbReference>
<feature type="domain" description="Transketolase-like pyrimidine-binding" evidence="25">
    <location>
        <begin position="682"/>
        <end position="894"/>
    </location>
</feature>
<dbReference type="NCBIfam" id="NF006914">
    <property type="entry name" value="PRK09404.1"/>
    <property type="match status" value="1"/>
</dbReference>
<dbReference type="PIRSF" id="PIRSF000157">
    <property type="entry name" value="Oxoglu_dh_E1"/>
    <property type="match status" value="1"/>
</dbReference>
<evidence type="ECO:0000256" key="1">
    <source>
        <dbReference type="ARBA" id="ARBA00001946"/>
    </source>
</evidence>
<evidence type="ECO:0000256" key="8">
    <source>
        <dbReference type="ARBA" id="ARBA00022723"/>
    </source>
</evidence>
<name>A0A433TBW0_ELYCH</name>
<keyword evidence="17" id="KW-0539">Nucleus</keyword>
<dbReference type="Pfam" id="PF16870">
    <property type="entry name" value="OxoGdeHyase_C"/>
    <property type="match status" value="1"/>
</dbReference>
<evidence type="ECO:0000256" key="15">
    <source>
        <dbReference type="ARBA" id="ARBA00023128"/>
    </source>
</evidence>
<comment type="function">
    <text evidence="19">The 2-oxoglutarate dehydrogenase complex catalyzes the overall conversion of 2-oxoglutarate to succinyl-CoA and CO(2). It contains multiple copies of three enzymatic components: 2-oxoglutarate dehydrogenase (E1), dihydrolipoamide succinyltransferase (E2) and lipoamide dehydrogenase (E3).</text>
</comment>
<dbReference type="InterPro" id="IPR042179">
    <property type="entry name" value="KGD_C_sf"/>
</dbReference>
<keyword evidence="15" id="KW-0496">Mitochondrion</keyword>
<dbReference type="GO" id="GO:0046872">
    <property type="term" value="F:metal ion binding"/>
    <property type="evidence" value="ECO:0007669"/>
    <property type="project" value="UniProtKB-KW"/>
</dbReference>
<keyword evidence="7" id="KW-1017">Isopeptide bond</keyword>
<evidence type="ECO:0000256" key="4">
    <source>
        <dbReference type="ARBA" id="ARBA00004173"/>
    </source>
</evidence>
<evidence type="ECO:0000256" key="21">
    <source>
        <dbReference type="ARBA" id="ARBA00041946"/>
    </source>
</evidence>
<evidence type="ECO:0000256" key="2">
    <source>
        <dbReference type="ARBA" id="ARBA00001964"/>
    </source>
</evidence>
<evidence type="ECO:0000256" key="7">
    <source>
        <dbReference type="ARBA" id="ARBA00022499"/>
    </source>
</evidence>
<evidence type="ECO:0000256" key="17">
    <source>
        <dbReference type="ARBA" id="ARBA00023242"/>
    </source>
</evidence>
<comment type="caution">
    <text evidence="26">The sequence shown here is derived from an EMBL/GenBank/DDBJ whole genome shotgun (WGS) entry which is preliminary data.</text>
</comment>
<keyword evidence="10" id="KW-0460">Magnesium</keyword>